<dbReference type="PANTHER" id="PTHR24305">
    <property type="entry name" value="CYTOCHROME P450"/>
    <property type="match status" value="1"/>
</dbReference>
<dbReference type="Proteomes" id="UP000717328">
    <property type="component" value="Unassembled WGS sequence"/>
</dbReference>
<organism evidence="14 15">
    <name type="scientific">Sphagnurus paluster</name>
    <dbReference type="NCBI Taxonomy" id="117069"/>
    <lineage>
        <taxon>Eukaryota</taxon>
        <taxon>Fungi</taxon>
        <taxon>Dikarya</taxon>
        <taxon>Basidiomycota</taxon>
        <taxon>Agaricomycotina</taxon>
        <taxon>Agaricomycetes</taxon>
        <taxon>Agaricomycetidae</taxon>
        <taxon>Agaricales</taxon>
        <taxon>Tricholomatineae</taxon>
        <taxon>Lyophyllaceae</taxon>
        <taxon>Sphagnurus</taxon>
    </lineage>
</organism>
<evidence type="ECO:0000256" key="9">
    <source>
        <dbReference type="ARBA" id="ARBA00023002"/>
    </source>
</evidence>
<evidence type="ECO:0008006" key="16">
    <source>
        <dbReference type="Google" id="ProtNLM"/>
    </source>
</evidence>
<dbReference type="Pfam" id="PF00067">
    <property type="entry name" value="p450"/>
    <property type="match status" value="1"/>
</dbReference>
<dbReference type="GO" id="GO:0005506">
    <property type="term" value="F:iron ion binding"/>
    <property type="evidence" value="ECO:0007669"/>
    <property type="project" value="InterPro"/>
</dbReference>
<evidence type="ECO:0000256" key="13">
    <source>
        <dbReference type="PIRSR" id="PIRSR602403-1"/>
    </source>
</evidence>
<dbReference type="AlphaFoldDB" id="A0A9P7FZE1"/>
<keyword evidence="7 13" id="KW-0479">Metal-binding</keyword>
<evidence type="ECO:0000256" key="7">
    <source>
        <dbReference type="ARBA" id="ARBA00022723"/>
    </source>
</evidence>
<dbReference type="PANTHER" id="PTHR24305:SF166">
    <property type="entry name" value="CYTOCHROME P450 12A4, MITOCHONDRIAL-RELATED"/>
    <property type="match status" value="1"/>
</dbReference>
<keyword evidence="6" id="KW-0812">Transmembrane</keyword>
<evidence type="ECO:0000256" key="4">
    <source>
        <dbReference type="ARBA" id="ARBA00010617"/>
    </source>
</evidence>
<reference evidence="14" key="2">
    <citation type="submission" date="2021-10" db="EMBL/GenBank/DDBJ databases">
        <title>Phylogenomics reveals ancestral predisposition of the termite-cultivated fungus Termitomyces towards a domesticated lifestyle.</title>
        <authorList>
            <person name="Auxier B."/>
            <person name="Grum-Grzhimaylo A."/>
            <person name="Cardenas M.E."/>
            <person name="Lodge J.D."/>
            <person name="Laessoe T."/>
            <person name="Pedersen O."/>
            <person name="Smith M.E."/>
            <person name="Kuyper T.W."/>
            <person name="Franco-Molano E.A."/>
            <person name="Baroni T.J."/>
            <person name="Aanen D.K."/>
        </authorList>
    </citation>
    <scope>NUCLEOTIDE SEQUENCE</scope>
    <source>
        <strain evidence="14">D49</strain>
    </source>
</reference>
<evidence type="ECO:0000256" key="6">
    <source>
        <dbReference type="ARBA" id="ARBA00022692"/>
    </source>
</evidence>
<keyword evidence="12" id="KW-0472">Membrane</keyword>
<keyword evidence="9" id="KW-0560">Oxidoreductase</keyword>
<evidence type="ECO:0000256" key="2">
    <source>
        <dbReference type="ARBA" id="ARBA00004370"/>
    </source>
</evidence>
<dbReference type="InterPro" id="IPR002403">
    <property type="entry name" value="Cyt_P450_E_grp-IV"/>
</dbReference>
<dbReference type="Gene3D" id="1.10.630.10">
    <property type="entry name" value="Cytochrome P450"/>
    <property type="match status" value="1"/>
</dbReference>
<dbReference type="EMBL" id="JABCKI010005729">
    <property type="protein sequence ID" value="KAG5639168.1"/>
    <property type="molecule type" value="Genomic_DNA"/>
</dbReference>
<comment type="pathway">
    <text evidence="3">Secondary metabolite biosynthesis; terpenoid biosynthesis.</text>
</comment>
<sequence length="431" mass="48345">MDQTVWADDQIQGIVRSVLVVEGDKHKQQRKVMNPAFGPTQIRELTEIFVAKSLQLRDIWAAGNANQGGHSRVEVLSWLSRTTLDIIGLAGFNYRFDALNENHEHNELSAAFATVFDAGAKKTMIPVLRAWVPFFRFLRVDRDKETEQSQATMARIGRELLQGSKASINEKSAWKTRDLLSLLVKSNMATDIPAHQRMSEHDVLAQVPTFLVAGHETTSTGTTWALFALTQNTAAQDKLREELLAVDTDTPTMDELNALPYLDMVVREAMRVHAPVPSTTRQATQDDILPFAKPFTDRKGIVHDFIRIRKGQNIQVPIQAINRDMAIWGEDAKVFKPERWEKIPQGASAIPGVWGNMLTFLGGPRACIGYRFSIVEMKALLFTLVRAFEFELAVPPEDVMKKETVVQRPVLASDPRAGSQMPLLIRPVVRA</sequence>
<keyword evidence="10 13" id="KW-0408">Iron</keyword>
<evidence type="ECO:0000256" key="8">
    <source>
        <dbReference type="ARBA" id="ARBA00022989"/>
    </source>
</evidence>
<evidence type="ECO:0000256" key="11">
    <source>
        <dbReference type="ARBA" id="ARBA00023033"/>
    </source>
</evidence>
<dbReference type="OrthoDB" id="1470350at2759"/>
<keyword evidence="11" id="KW-0503">Monooxygenase</keyword>
<dbReference type="GO" id="GO:0016705">
    <property type="term" value="F:oxidoreductase activity, acting on paired donors, with incorporation or reduction of molecular oxygen"/>
    <property type="evidence" value="ECO:0007669"/>
    <property type="project" value="InterPro"/>
</dbReference>
<evidence type="ECO:0000256" key="1">
    <source>
        <dbReference type="ARBA" id="ARBA00001971"/>
    </source>
</evidence>
<keyword evidence="8" id="KW-1133">Transmembrane helix</keyword>
<protein>
    <recommendedName>
        <fullName evidence="16">Cytochrome P450</fullName>
    </recommendedName>
</protein>
<dbReference type="GO" id="GO:0016020">
    <property type="term" value="C:membrane"/>
    <property type="evidence" value="ECO:0007669"/>
    <property type="project" value="UniProtKB-SubCell"/>
</dbReference>
<proteinExistence type="inferred from homology"/>
<accession>A0A9P7FZE1</accession>
<evidence type="ECO:0000256" key="10">
    <source>
        <dbReference type="ARBA" id="ARBA00023004"/>
    </source>
</evidence>
<keyword evidence="5 13" id="KW-0349">Heme</keyword>
<gene>
    <name evidence="14" type="ORF">H0H81_006072</name>
</gene>
<dbReference type="InterPro" id="IPR001128">
    <property type="entry name" value="Cyt_P450"/>
</dbReference>
<dbReference type="PRINTS" id="PR00385">
    <property type="entry name" value="P450"/>
</dbReference>
<comment type="caution">
    <text evidence="14">The sequence shown here is derived from an EMBL/GenBank/DDBJ whole genome shotgun (WGS) entry which is preliminary data.</text>
</comment>
<evidence type="ECO:0000256" key="3">
    <source>
        <dbReference type="ARBA" id="ARBA00004721"/>
    </source>
</evidence>
<evidence type="ECO:0000256" key="5">
    <source>
        <dbReference type="ARBA" id="ARBA00022617"/>
    </source>
</evidence>
<dbReference type="InterPro" id="IPR050121">
    <property type="entry name" value="Cytochrome_P450_monoxygenase"/>
</dbReference>
<reference evidence="14" key="1">
    <citation type="submission" date="2021-02" db="EMBL/GenBank/DDBJ databases">
        <authorList>
            <person name="Nieuwenhuis M."/>
            <person name="Van De Peppel L.J.J."/>
        </authorList>
    </citation>
    <scope>NUCLEOTIDE SEQUENCE</scope>
    <source>
        <strain evidence="14">D49</strain>
    </source>
</reference>
<dbReference type="CDD" id="cd11069">
    <property type="entry name" value="CYP_FUM15-like"/>
    <property type="match status" value="1"/>
</dbReference>
<name>A0A9P7FZE1_9AGAR</name>
<comment type="cofactor">
    <cofactor evidence="1 13">
        <name>heme</name>
        <dbReference type="ChEBI" id="CHEBI:30413"/>
    </cofactor>
</comment>
<dbReference type="SUPFAM" id="SSF48264">
    <property type="entry name" value="Cytochrome P450"/>
    <property type="match status" value="1"/>
</dbReference>
<dbReference type="InterPro" id="IPR036396">
    <property type="entry name" value="Cyt_P450_sf"/>
</dbReference>
<dbReference type="GO" id="GO:0004497">
    <property type="term" value="F:monooxygenase activity"/>
    <property type="evidence" value="ECO:0007669"/>
    <property type="project" value="UniProtKB-KW"/>
</dbReference>
<dbReference type="PRINTS" id="PR00465">
    <property type="entry name" value="EP450IV"/>
</dbReference>
<dbReference type="GO" id="GO:0020037">
    <property type="term" value="F:heme binding"/>
    <property type="evidence" value="ECO:0007669"/>
    <property type="project" value="InterPro"/>
</dbReference>
<evidence type="ECO:0000313" key="14">
    <source>
        <dbReference type="EMBL" id="KAG5639168.1"/>
    </source>
</evidence>
<keyword evidence="15" id="KW-1185">Reference proteome</keyword>
<comment type="subcellular location">
    <subcellularLocation>
        <location evidence="2">Membrane</location>
    </subcellularLocation>
</comment>
<evidence type="ECO:0000313" key="15">
    <source>
        <dbReference type="Proteomes" id="UP000717328"/>
    </source>
</evidence>
<feature type="binding site" description="axial binding residue" evidence="13">
    <location>
        <position position="367"/>
    </location>
    <ligand>
        <name>heme</name>
        <dbReference type="ChEBI" id="CHEBI:30413"/>
    </ligand>
    <ligandPart>
        <name>Fe</name>
        <dbReference type="ChEBI" id="CHEBI:18248"/>
    </ligandPart>
</feature>
<comment type="similarity">
    <text evidence="4">Belongs to the cytochrome P450 family.</text>
</comment>
<evidence type="ECO:0000256" key="12">
    <source>
        <dbReference type="ARBA" id="ARBA00023136"/>
    </source>
</evidence>